<sequence length="398" mass="45585">MDQLVIGCLGRAIHVCGQFLQWVVGWLQVAFSKPGSHPCPPDTLNHGKWGSHRYITIHKLKIHYVAKGSSDKPLMLFLHGLPDFWYSWRHQLHDFSKDYWTVALDLPGFGRSEKPIYGITYKLNNLALIVKQFVVDVGKSDCIVVGSEAGALLGWHIVNQCPEIVSKYVMLGMPPVGVLQELYIRRELPLKLLLRWTLYKHFGSLCLHLARAADYAYFDRLLGANAKPQDLEAYKYTFAQPLALERVMEAFEENFNDFLLPAELDFRARESSNVPGLFVFSDTDCLIDDDSYLDMLTNIYRPLETRFIPRAGKLMHQTDPGAVNKIIRDFLREDGYPMPQLNQPERKVILKEVCNNCYTKQHTASDRTGDHHRECAENCDGKEHLVKLTTTFRLPICS</sequence>
<keyword evidence="5" id="KW-1185">Reference proteome</keyword>
<protein>
    <recommendedName>
        <fullName evidence="3">AB hydrolase-1 domain-containing protein</fullName>
    </recommendedName>
</protein>
<dbReference type="EMBL" id="AXCN02001144">
    <property type="status" value="NOT_ANNOTATED_CDS"/>
    <property type="molecule type" value="Genomic_DNA"/>
</dbReference>
<dbReference type="InterPro" id="IPR000639">
    <property type="entry name" value="Epox_hydrolase-like"/>
</dbReference>
<evidence type="ECO:0000313" key="4">
    <source>
        <dbReference type="EnsemblMetazoa" id="AFAF007943-PA"/>
    </source>
</evidence>
<evidence type="ECO:0000256" key="2">
    <source>
        <dbReference type="ARBA" id="ARBA00038334"/>
    </source>
</evidence>
<dbReference type="GO" id="GO:0004301">
    <property type="term" value="F:epoxide hydrolase activity"/>
    <property type="evidence" value="ECO:0007669"/>
    <property type="project" value="UniProtKB-ARBA"/>
</dbReference>
<organism evidence="4 5">
    <name type="scientific">Anopheles farauti</name>
    <dbReference type="NCBI Taxonomy" id="69004"/>
    <lineage>
        <taxon>Eukaryota</taxon>
        <taxon>Metazoa</taxon>
        <taxon>Ecdysozoa</taxon>
        <taxon>Arthropoda</taxon>
        <taxon>Hexapoda</taxon>
        <taxon>Insecta</taxon>
        <taxon>Pterygota</taxon>
        <taxon>Neoptera</taxon>
        <taxon>Endopterygota</taxon>
        <taxon>Diptera</taxon>
        <taxon>Nematocera</taxon>
        <taxon>Culicoidea</taxon>
        <taxon>Culicidae</taxon>
        <taxon>Anophelinae</taxon>
        <taxon>Anopheles</taxon>
    </lineage>
</organism>
<dbReference type="PANTHER" id="PTHR43329">
    <property type="entry name" value="EPOXIDE HYDROLASE"/>
    <property type="match status" value="1"/>
</dbReference>
<reference evidence="5" key="1">
    <citation type="submission" date="2014-01" db="EMBL/GenBank/DDBJ databases">
        <title>The Genome Sequence of Anopheles farauti FAR1 (V2).</title>
        <authorList>
            <consortium name="The Broad Institute Genomics Platform"/>
            <person name="Neafsey D.E."/>
            <person name="Besansky N."/>
            <person name="Howell P."/>
            <person name="Walton C."/>
            <person name="Young S.K."/>
            <person name="Zeng Q."/>
            <person name="Gargeya S."/>
            <person name="Fitzgerald M."/>
            <person name="Haas B."/>
            <person name="Abouelleil A."/>
            <person name="Allen A.W."/>
            <person name="Alvarado L."/>
            <person name="Arachchi H.M."/>
            <person name="Berlin A.M."/>
            <person name="Chapman S.B."/>
            <person name="Gainer-Dewar J."/>
            <person name="Goldberg J."/>
            <person name="Griggs A."/>
            <person name="Gujja S."/>
            <person name="Hansen M."/>
            <person name="Howarth C."/>
            <person name="Imamovic A."/>
            <person name="Ireland A."/>
            <person name="Larimer J."/>
            <person name="McCowan C."/>
            <person name="Murphy C."/>
            <person name="Pearson M."/>
            <person name="Poon T.W."/>
            <person name="Priest M."/>
            <person name="Roberts A."/>
            <person name="Saif S."/>
            <person name="Shea T."/>
            <person name="Sisk P."/>
            <person name="Sykes S."/>
            <person name="Wortman J."/>
            <person name="Nusbaum C."/>
            <person name="Birren B."/>
        </authorList>
    </citation>
    <scope>NUCLEOTIDE SEQUENCE [LARGE SCALE GENOMIC DNA]</scope>
    <source>
        <strain evidence="5">FAR1</strain>
    </source>
</reference>
<dbReference type="SUPFAM" id="SSF53474">
    <property type="entry name" value="alpha/beta-Hydrolases"/>
    <property type="match status" value="1"/>
</dbReference>
<dbReference type="Gene3D" id="3.40.50.1820">
    <property type="entry name" value="alpha/beta hydrolase"/>
    <property type="match status" value="1"/>
</dbReference>
<proteinExistence type="inferred from homology"/>
<evidence type="ECO:0000259" key="3">
    <source>
        <dbReference type="Pfam" id="PF00561"/>
    </source>
</evidence>
<accession>A0A182QDF1</accession>
<dbReference type="PRINTS" id="PR00412">
    <property type="entry name" value="EPOXHYDRLASE"/>
</dbReference>
<evidence type="ECO:0000256" key="1">
    <source>
        <dbReference type="ARBA" id="ARBA00022801"/>
    </source>
</evidence>
<dbReference type="Proteomes" id="UP000075886">
    <property type="component" value="Unassembled WGS sequence"/>
</dbReference>
<dbReference type="VEuPathDB" id="VectorBase:AFAF007943"/>
<dbReference type="InterPro" id="IPR000073">
    <property type="entry name" value="AB_hydrolase_1"/>
</dbReference>
<dbReference type="InterPro" id="IPR029058">
    <property type="entry name" value="AB_hydrolase_fold"/>
</dbReference>
<feature type="domain" description="AB hydrolase-1" evidence="3">
    <location>
        <begin position="73"/>
        <end position="225"/>
    </location>
</feature>
<dbReference type="AlphaFoldDB" id="A0A182QDF1"/>
<evidence type="ECO:0000313" key="5">
    <source>
        <dbReference type="Proteomes" id="UP000075886"/>
    </source>
</evidence>
<dbReference type="STRING" id="69004.A0A182QDF1"/>
<dbReference type="EnsemblMetazoa" id="AFAF007943-RA">
    <property type="protein sequence ID" value="AFAF007943-PA"/>
    <property type="gene ID" value="AFAF007943"/>
</dbReference>
<name>A0A182QDF1_9DIPT</name>
<keyword evidence="1" id="KW-0378">Hydrolase</keyword>
<reference evidence="4" key="2">
    <citation type="submission" date="2020-05" db="UniProtKB">
        <authorList>
            <consortium name="EnsemblMetazoa"/>
        </authorList>
    </citation>
    <scope>IDENTIFICATION</scope>
    <source>
        <strain evidence="4">FAR1</strain>
    </source>
</reference>
<dbReference type="Pfam" id="PF00561">
    <property type="entry name" value="Abhydrolase_1"/>
    <property type="match status" value="1"/>
</dbReference>
<comment type="similarity">
    <text evidence="2">Belongs to the AB hydrolase superfamily. Epoxide hydrolase family.</text>
</comment>